<sequence length="163" mass="17558">MENFDEELVSPASEPENIALVVTEDIRSYIYETAKWSRFLSIVGFILSAIVALAAFGAGAVISSMPDTPGIGIFKAIGGAGVTILYLLFALMYFYPSLLLYKYAGAAKNAVLYGDQPSLSIAMSKMKSLFKFWGILTIVIIAAYVLLIIFMVALGGFAASMAR</sequence>
<feature type="transmembrane region" description="Helical" evidence="1">
    <location>
        <begin position="132"/>
        <end position="159"/>
    </location>
</feature>
<dbReference type="OrthoDB" id="1121797at2"/>
<dbReference type="EMBL" id="SNWM01000001">
    <property type="protein sequence ID" value="TDO24847.1"/>
    <property type="molecule type" value="Genomic_DNA"/>
</dbReference>
<evidence type="ECO:0000313" key="2">
    <source>
        <dbReference type="EMBL" id="TDO24847.1"/>
    </source>
</evidence>
<feature type="transmembrane region" description="Helical" evidence="1">
    <location>
        <begin position="39"/>
        <end position="61"/>
    </location>
</feature>
<gene>
    <name evidence="2" type="ORF">CLV32_1140</name>
</gene>
<reference evidence="2 3" key="1">
    <citation type="submission" date="2019-03" db="EMBL/GenBank/DDBJ databases">
        <title>Genomic Encyclopedia of Archaeal and Bacterial Type Strains, Phase II (KMG-II): from individual species to whole genera.</title>
        <authorList>
            <person name="Goeker M."/>
        </authorList>
    </citation>
    <scope>NUCLEOTIDE SEQUENCE [LARGE SCALE GENOMIC DNA]</scope>
    <source>
        <strain evidence="2 3">DSM 19034</strain>
    </source>
</reference>
<dbReference type="AlphaFoldDB" id="A0A4R6IRG0"/>
<accession>A0A4R6IRG0</accession>
<keyword evidence="1" id="KW-0472">Membrane</keyword>
<comment type="caution">
    <text evidence="2">The sequence shown here is derived from an EMBL/GenBank/DDBJ whole genome shotgun (WGS) entry which is preliminary data.</text>
</comment>
<dbReference type="Proteomes" id="UP000295499">
    <property type="component" value="Unassembled WGS sequence"/>
</dbReference>
<keyword evidence="1" id="KW-1133">Transmembrane helix</keyword>
<keyword evidence="1" id="KW-0812">Transmembrane</keyword>
<dbReference type="RefSeq" id="WP_133553191.1">
    <property type="nucleotide sequence ID" value="NZ_SNWM01000001.1"/>
</dbReference>
<organism evidence="2 3">
    <name type="scientific">Pedobacter duraquae</name>
    <dbReference type="NCBI Taxonomy" id="425511"/>
    <lineage>
        <taxon>Bacteria</taxon>
        <taxon>Pseudomonadati</taxon>
        <taxon>Bacteroidota</taxon>
        <taxon>Sphingobacteriia</taxon>
        <taxon>Sphingobacteriales</taxon>
        <taxon>Sphingobacteriaceae</taxon>
        <taxon>Pedobacter</taxon>
    </lineage>
</organism>
<dbReference type="InterPro" id="IPR035287">
    <property type="entry name" value="DUF5362"/>
</dbReference>
<evidence type="ECO:0000256" key="1">
    <source>
        <dbReference type="SAM" id="Phobius"/>
    </source>
</evidence>
<dbReference type="Pfam" id="PF17319">
    <property type="entry name" value="DUF5362"/>
    <property type="match status" value="1"/>
</dbReference>
<protein>
    <submittedName>
        <fullName evidence="2">Uncharacterized protein</fullName>
    </submittedName>
</protein>
<proteinExistence type="predicted"/>
<keyword evidence="3" id="KW-1185">Reference proteome</keyword>
<name>A0A4R6IRG0_9SPHI</name>
<feature type="transmembrane region" description="Helical" evidence="1">
    <location>
        <begin position="73"/>
        <end position="95"/>
    </location>
</feature>
<evidence type="ECO:0000313" key="3">
    <source>
        <dbReference type="Proteomes" id="UP000295499"/>
    </source>
</evidence>